<organism evidence="1 2">
    <name type="scientific">Vibrio inusitatus NBRC 102082</name>
    <dbReference type="NCBI Taxonomy" id="1219070"/>
    <lineage>
        <taxon>Bacteria</taxon>
        <taxon>Pseudomonadati</taxon>
        <taxon>Pseudomonadota</taxon>
        <taxon>Gammaproteobacteria</taxon>
        <taxon>Vibrionales</taxon>
        <taxon>Vibrionaceae</taxon>
        <taxon>Vibrio</taxon>
    </lineage>
</organism>
<keyword evidence="2" id="KW-1185">Reference proteome</keyword>
<dbReference type="AlphaFoldDB" id="A0A4Y3I2C0"/>
<accession>A0A4Y3I2C0</accession>
<comment type="caution">
    <text evidence="1">The sequence shown here is derived from an EMBL/GenBank/DDBJ whole genome shotgun (WGS) entry which is preliminary data.</text>
</comment>
<sequence length="148" mass="16320">MTMNLRNWMLASAVGVLLVGCAQTENEAVKENMAQSADMVEVTGTLAYRERIALPDNAEVTVTLEDTSLADAKAVVLDTQTFTTEGKQVPFSFSLSYNSADIDPRHTYNVRAQIRVDGKLRFTTDTAVRVITDIEQTHEVAIRLVGVR</sequence>
<dbReference type="Proteomes" id="UP000318717">
    <property type="component" value="Unassembled WGS sequence"/>
</dbReference>
<dbReference type="PANTHER" id="PTHR38013:SF1">
    <property type="entry name" value="GLYCOPROTEIN_POLYSACCHARIDE METABOLISM"/>
    <property type="match status" value="1"/>
</dbReference>
<name>A0A4Y3I2C0_9VIBR</name>
<dbReference type="Pfam" id="PF09619">
    <property type="entry name" value="YscW"/>
    <property type="match status" value="1"/>
</dbReference>
<dbReference type="OrthoDB" id="5348860at2"/>
<reference evidence="1 2" key="1">
    <citation type="submission" date="2019-06" db="EMBL/GenBank/DDBJ databases">
        <title>Whole genome shotgun sequence of Vibrio inusitatus NBRC 102082.</title>
        <authorList>
            <person name="Hosoyama A."/>
            <person name="Uohara A."/>
            <person name="Ohji S."/>
            <person name="Ichikawa N."/>
        </authorList>
    </citation>
    <scope>NUCLEOTIDE SEQUENCE [LARGE SCALE GENOMIC DNA]</scope>
    <source>
        <strain evidence="1 2">NBRC 102082</strain>
    </source>
</reference>
<evidence type="ECO:0000313" key="2">
    <source>
        <dbReference type="Proteomes" id="UP000318717"/>
    </source>
</evidence>
<dbReference type="RefSeq" id="WP_141347385.1">
    <property type="nucleotide sequence ID" value="NZ_BJLF01000034.1"/>
</dbReference>
<dbReference type="EMBL" id="BJLF01000034">
    <property type="protein sequence ID" value="GEA52992.1"/>
    <property type="molecule type" value="Genomic_DNA"/>
</dbReference>
<evidence type="ECO:0000313" key="1">
    <source>
        <dbReference type="EMBL" id="GEA52992.1"/>
    </source>
</evidence>
<dbReference type="InterPro" id="IPR039366">
    <property type="entry name" value="Pilotin"/>
</dbReference>
<dbReference type="PROSITE" id="PS51257">
    <property type="entry name" value="PROKAR_LIPOPROTEIN"/>
    <property type="match status" value="1"/>
</dbReference>
<dbReference type="InterPro" id="IPR053196">
    <property type="entry name" value="Lipoprotein_YbaY-like"/>
</dbReference>
<gene>
    <name evidence="1" type="ORF">VIN01S_37960</name>
</gene>
<evidence type="ECO:0008006" key="3">
    <source>
        <dbReference type="Google" id="ProtNLM"/>
    </source>
</evidence>
<protein>
    <recommendedName>
        <fullName evidence="3">Lipo-like protein</fullName>
    </recommendedName>
</protein>
<dbReference type="PANTHER" id="PTHR38013">
    <property type="entry name" value="GLYCOPROTEIN/POLYSACCHARIDE METABOLISM"/>
    <property type="match status" value="1"/>
</dbReference>
<proteinExistence type="predicted"/>